<feature type="region of interest" description="Disordered" evidence="4">
    <location>
        <begin position="311"/>
        <end position="333"/>
    </location>
</feature>
<dbReference type="FunCoup" id="A0A6P7XW51">
    <property type="interactions" value="346"/>
</dbReference>
<feature type="compositionally biased region" description="Polar residues" evidence="4">
    <location>
        <begin position="60"/>
        <end position="69"/>
    </location>
</feature>
<evidence type="ECO:0000259" key="5">
    <source>
        <dbReference type="Pfam" id="PF15619"/>
    </source>
</evidence>
<dbReference type="Pfam" id="PF15619">
    <property type="entry name" value="Lebercilin"/>
    <property type="match status" value="1"/>
</dbReference>
<dbReference type="InterPro" id="IPR028933">
    <property type="entry name" value="Lebercilin_dom"/>
</dbReference>
<feature type="region of interest" description="Disordered" evidence="4">
    <location>
        <begin position="388"/>
        <end position="409"/>
    </location>
</feature>
<keyword evidence="6" id="KW-1185">Reference proteome</keyword>
<evidence type="ECO:0000256" key="4">
    <source>
        <dbReference type="SAM" id="MobiDB-lite"/>
    </source>
</evidence>
<feature type="domain" description="Lebercilin" evidence="5">
    <location>
        <begin position="108"/>
        <end position="300"/>
    </location>
</feature>
<gene>
    <name evidence="7" type="primary">LCA5</name>
</gene>
<dbReference type="PANTHER" id="PTHR16650">
    <property type="entry name" value="C21ORF13-RELATED"/>
    <property type="match status" value="1"/>
</dbReference>
<feature type="region of interest" description="Disordered" evidence="4">
    <location>
        <begin position="1"/>
        <end position="102"/>
    </location>
</feature>
<feature type="region of interest" description="Disordered" evidence="4">
    <location>
        <begin position="505"/>
        <end position="563"/>
    </location>
</feature>
<accession>A0A6P7XW51</accession>
<sequence length="703" mass="81495">MESRGQTRSQELDCDRNSDNDKISNFSYSEDYEDATNASDQSPTPSSKAQLLTIRRKGNKSQASSTPLHNYSIRKVGPTHPSNKRGTRWGFRSQSLNKDPPAKDMDFVTKRVLSARLLKINELRNELTDVQIKLEELQKENKTLKRLQFRQEKALNKFEDTENEVSQLLSRHSNEIRILRDRLRKSQERERTTAAKLKDTEDELYRTKNSLQRLKKLSEDKHLAERDELARKLVQAEGQLDNNERRMKDLQRNLELSNSSFQRHLLTERKKAHEIMDENKTLQEELHRLTQKLKEKEKELDAKNIYAFRMSKPSPKKGTDVTPRKKAASQNVTTTSVQTNEYILPAEFLSSPLPPFALSVETEEKEHEQLRKEQENLERVLKEEAERVRQEREWQERKREKEEKMKRDYEQQALEEKAQKLRDEWEKEELERIQKENDSFQGNLEKEEKVKLETEMYKMENEKLDFDKLEERRMKEILLARMNEIDKESQDTSYSDIFGTKSSSQIQLSDSVPKYDTPEKKHKNYKFSESTQKLFNGLPIFGNSETSTKAEGQGRRGLKATESSSDLAFGSYAPSFGKRSGRSNMFNQKSDILEDKPIGSIDVNIQKEKKSNLMEQLFGAGASASTTNSSKLNDSGPFASGKDDFEASHSLLWDKGSKVRAKDDPVFSSEGKNISSRHRVPHTSRPAVKVVDSLEDEIEEVVL</sequence>
<dbReference type="AlphaFoldDB" id="A0A6P7XW51"/>
<evidence type="ECO:0000256" key="1">
    <source>
        <dbReference type="ARBA" id="ARBA00010229"/>
    </source>
</evidence>
<dbReference type="Proteomes" id="UP000515156">
    <property type="component" value="Chromosome 3"/>
</dbReference>
<dbReference type="GO" id="GO:0005930">
    <property type="term" value="C:axoneme"/>
    <property type="evidence" value="ECO:0007669"/>
    <property type="project" value="TreeGrafter"/>
</dbReference>
<evidence type="ECO:0000256" key="3">
    <source>
        <dbReference type="SAM" id="Coils"/>
    </source>
</evidence>
<comment type="similarity">
    <text evidence="1">Belongs to the LCA5 family.</text>
</comment>
<organism evidence="6 7">
    <name type="scientific">Microcaecilia unicolor</name>
    <dbReference type="NCBI Taxonomy" id="1415580"/>
    <lineage>
        <taxon>Eukaryota</taxon>
        <taxon>Metazoa</taxon>
        <taxon>Chordata</taxon>
        <taxon>Craniata</taxon>
        <taxon>Vertebrata</taxon>
        <taxon>Euteleostomi</taxon>
        <taxon>Amphibia</taxon>
        <taxon>Gymnophiona</taxon>
        <taxon>Siphonopidae</taxon>
        <taxon>Microcaecilia</taxon>
    </lineage>
</organism>
<reference evidence="7" key="1">
    <citation type="submission" date="2025-08" db="UniProtKB">
        <authorList>
            <consortium name="RefSeq"/>
        </authorList>
    </citation>
    <scope>IDENTIFICATION</scope>
</reference>
<proteinExistence type="inferred from homology"/>
<dbReference type="InterPro" id="IPR026188">
    <property type="entry name" value="Lebercilin-like"/>
</dbReference>
<evidence type="ECO:0000313" key="6">
    <source>
        <dbReference type="Proteomes" id="UP000515156"/>
    </source>
</evidence>
<keyword evidence="2 3" id="KW-0175">Coiled coil</keyword>
<feature type="compositionally biased region" description="Polar residues" evidence="4">
    <location>
        <begin position="36"/>
        <end position="50"/>
    </location>
</feature>
<evidence type="ECO:0000256" key="2">
    <source>
        <dbReference type="ARBA" id="ARBA00023054"/>
    </source>
</evidence>
<dbReference type="RefSeq" id="XP_030054925.1">
    <property type="nucleotide sequence ID" value="XM_030199065.1"/>
</dbReference>
<dbReference type="OrthoDB" id="2123794at2759"/>
<evidence type="ECO:0000313" key="7">
    <source>
        <dbReference type="RefSeq" id="XP_030054925.1"/>
    </source>
</evidence>
<dbReference type="GeneID" id="115467252"/>
<feature type="region of interest" description="Disordered" evidence="4">
    <location>
        <begin position="660"/>
        <end position="682"/>
    </location>
</feature>
<feature type="coiled-coil region" evidence="3">
    <location>
        <begin position="120"/>
        <end position="306"/>
    </location>
</feature>
<dbReference type="KEGG" id="muo:115467252"/>
<dbReference type="PANTHER" id="PTHR16650:SF10">
    <property type="entry name" value="LEBERCILIN"/>
    <property type="match status" value="1"/>
</dbReference>
<dbReference type="GO" id="GO:0042073">
    <property type="term" value="P:intraciliary transport"/>
    <property type="evidence" value="ECO:0007669"/>
    <property type="project" value="TreeGrafter"/>
</dbReference>
<dbReference type="CTD" id="167691"/>
<dbReference type="InParanoid" id="A0A6P7XW51"/>
<feature type="compositionally biased region" description="Basic and acidic residues" evidence="4">
    <location>
        <begin position="1"/>
        <end position="22"/>
    </location>
</feature>
<protein>
    <submittedName>
        <fullName evidence="7">Lebercilin</fullName>
    </submittedName>
</protein>
<name>A0A6P7XW51_9AMPH</name>